<evidence type="ECO:0000256" key="15">
    <source>
        <dbReference type="ARBA" id="ARBA00060211"/>
    </source>
</evidence>
<dbReference type="Gene3D" id="3.30.70.380">
    <property type="entry name" value="Ferrodoxin-fold anticodon-binding domain"/>
    <property type="match status" value="1"/>
</dbReference>
<dbReference type="Pfam" id="PF03147">
    <property type="entry name" value="FDX-ACB"/>
    <property type="match status" value="1"/>
</dbReference>
<comment type="similarity">
    <text evidence="2">Belongs to the class-II aminoacyl-tRNA synthetase family.</text>
</comment>
<evidence type="ECO:0000256" key="14">
    <source>
        <dbReference type="ARBA" id="ARBA00049255"/>
    </source>
</evidence>
<keyword evidence="10" id="KW-0007">Acetylation</keyword>
<dbReference type="PROSITE" id="PS51447">
    <property type="entry name" value="FDX_ACB"/>
    <property type="match status" value="1"/>
</dbReference>
<evidence type="ECO:0000256" key="7">
    <source>
        <dbReference type="ARBA" id="ARBA00022840"/>
    </source>
</evidence>
<dbReference type="EMBL" id="JARQZJ010000099">
    <property type="protein sequence ID" value="KAK9886335.1"/>
    <property type="molecule type" value="Genomic_DNA"/>
</dbReference>
<keyword evidence="9" id="KW-0809">Transit peptide</keyword>
<dbReference type="PROSITE" id="PS50862">
    <property type="entry name" value="AA_TRNA_LIGASE_II"/>
    <property type="match status" value="1"/>
</dbReference>
<dbReference type="GO" id="GO:0005759">
    <property type="term" value="C:mitochondrial matrix"/>
    <property type="evidence" value="ECO:0007669"/>
    <property type="project" value="UniProtKB-SubCell"/>
</dbReference>
<dbReference type="InterPro" id="IPR045864">
    <property type="entry name" value="aa-tRNA-synth_II/BPL/LPL"/>
</dbReference>
<dbReference type="InterPro" id="IPR006195">
    <property type="entry name" value="aa-tRNA-synth_II"/>
</dbReference>
<evidence type="ECO:0000256" key="4">
    <source>
        <dbReference type="ARBA" id="ARBA00012814"/>
    </source>
</evidence>
<dbReference type="Gene3D" id="3.30.930.10">
    <property type="entry name" value="Bira Bifunctional Protein, Domain 2"/>
    <property type="match status" value="1"/>
</dbReference>
<comment type="catalytic activity">
    <reaction evidence="14">
        <text>tRNA(Phe) + L-phenylalanine + ATP = L-phenylalanyl-tRNA(Phe) + AMP + diphosphate + H(+)</text>
        <dbReference type="Rhea" id="RHEA:19413"/>
        <dbReference type="Rhea" id="RHEA-COMP:9668"/>
        <dbReference type="Rhea" id="RHEA-COMP:9699"/>
        <dbReference type="ChEBI" id="CHEBI:15378"/>
        <dbReference type="ChEBI" id="CHEBI:30616"/>
        <dbReference type="ChEBI" id="CHEBI:33019"/>
        <dbReference type="ChEBI" id="CHEBI:58095"/>
        <dbReference type="ChEBI" id="CHEBI:78442"/>
        <dbReference type="ChEBI" id="CHEBI:78531"/>
        <dbReference type="ChEBI" id="CHEBI:456215"/>
        <dbReference type="EC" id="6.1.1.20"/>
    </reaction>
</comment>
<comment type="function">
    <text evidence="15">Is responsible for the charging of tRNA(Phe) with phenylalanine in mitochondrial translation. To a lesser extent, also catalyzes direct attachment of m-Tyr (an oxidized version of Phe) to tRNA(Phe), thereby opening the way for delivery of the misacylated tRNA to the ribosome and incorporation of ROS-damaged amino acid into proteins.</text>
</comment>
<dbReference type="Pfam" id="PF01409">
    <property type="entry name" value="tRNA-synt_2d"/>
    <property type="match status" value="2"/>
</dbReference>
<keyword evidence="7" id="KW-0067">ATP-binding</keyword>
<dbReference type="SUPFAM" id="SSF55681">
    <property type="entry name" value="Class II aaRS and biotin synthetases"/>
    <property type="match status" value="1"/>
</dbReference>
<dbReference type="GO" id="GO:0005524">
    <property type="term" value="F:ATP binding"/>
    <property type="evidence" value="ECO:0007669"/>
    <property type="project" value="UniProtKB-KW"/>
</dbReference>
<evidence type="ECO:0000259" key="17">
    <source>
        <dbReference type="PROSITE" id="PS50862"/>
    </source>
</evidence>
<keyword evidence="8" id="KW-0648">Protein biosynthesis</keyword>
<dbReference type="PANTHER" id="PTHR11538">
    <property type="entry name" value="PHENYLALANYL-TRNA SYNTHETASE"/>
    <property type="match status" value="1"/>
</dbReference>
<keyword evidence="20" id="KW-1185">Reference proteome</keyword>
<evidence type="ECO:0000256" key="8">
    <source>
        <dbReference type="ARBA" id="ARBA00022917"/>
    </source>
</evidence>
<comment type="caution">
    <text evidence="19">The sequence shown here is derived from an EMBL/GenBank/DDBJ whole genome shotgun (WGS) entry which is preliminary data.</text>
</comment>
<dbReference type="NCBIfam" id="TIGR00469">
    <property type="entry name" value="pheS_mito"/>
    <property type="match status" value="1"/>
</dbReference>
<dbReference type="AlphaFoldDB" id="A0AAW1UYV0"/>
<dbReference type="FunFam" id="3.30.70.380:FF:000002">
    <property type="entry name" value="phenylalanine--tRNA ligase, mitochondrial"/>
    <property type="match status" value="1"/>
</dbReference>
<dbReference type="InterPro" id="IPR002319">
    <property type="entry name" value="Phenylalanyl-tRNA_Synthase"/>
</dbReference>
<keyword evidence="5" id="KW-0436">Ligase</keyword>
<dbReference type="EC" id="6.1.1.20" evidence="4"/>
<dbReference type="Proteomes" id="UP001431783">
    <property type="component" value="Unassembled WGS sequence"/>
</dbReference>
<evidence type="ECO:0000256" key="3">
    <source>
        <dbReference type="ARBA" id="ARBA00011245"/>
    </source>
</evidence>
<comment type="subcellular location">
    <subcellularLocation>
        <location evidence="1">Mitochondrion matrix</location>
    </subcellularLocation>
</comment>
<evidence type="ECO:0000256" key="11">
    <source>
        <dbReference type="ARBA" id="ARBA00023128"/>
    </source>
</evidence>
<evidence type="ECO:0000256" key="1">
    <source>
        <dbReference type="ARBA" id="ARBA00004305"/>
    </source>
</evidence>
<evidence type="ECO:0000256" key="9">
    <source>
        <dbReference type="ARBA" id="ARBA00022946"/>
    </source>
</evidence>
<dbReference type="InterPro" id="IPR005121">
    <property type="entry name" value="Fdx_antiC-bd"/>
</dbReference>
<keyword evidence="6" id="KW-0547">Nucleotide-binding</keyword>
<dbReference type="PANTHER" id="PTHR11538:SF41">
    <property type="entry name" value="PHENYLALANINE--TRNA LIGASE, MITOCHONDRIAL"/>
    <property type="match status" value="1"/>
</dbReference>
<evidence type="ECO:0000256" key="6">
    <source>
        <dbReference type="ARBA" id="ARBA00022741"/>
    </source>
</evidence>
<dbReference type="SUPFAM" id="SSF54991">
    <property type="entry name" value="Anticodon-binding domain of PheRS"/>
    <property type="match status" value="1"/>
</dbReference>
<dbReference type="SMART" id="SM00896">
    <property type="entry name" value="FDX-ACB"/>
    <property type="match status" value="1"/>
</dbReference>
<protein>
    <recommendedName>
        <fullName evidence="16">Phenylalanine--tRNA ligase, mitochondrial</fullName>
        <ecNumber evidence="4">6.1.1.20</ecNumber>
    </recommendedName>
    <alternativeName>
        <fullName evidence="13">Phenylalanyl-tRNA synthetase</fullName>
    </alternativeName>
</protein>
<feature type="domain" description="FDX-ACB" evidence="18">
    <location>
        <begin position="340"/>
        <end position="433"/>
    </location>
</feature>
<sequence length="433" mass="50817">MILRKLLFTFHIRNNCTRGFSIVHPKVVQSISLLNQNFPRDDYTNVTEKIISHLGQNLHLQEGHPINIVTQRVLNYFYASFKNSRGNPQFSMYNNLCPIVTTAQNFDSLLIPTNHVSRSKSDCYYINQQHLLRAHMTSHQSELMKSGLDNFLMVGDVYRRDEIDRTHYPVFHQIDGVRLRSKNQLFPNDNDLDIFELGDYTENIGSQDKQACHTLEAVKLMEFELKSTLLGVAKSIFGEDFKYRWVDTYFPFTQPSWELEVFYEGMWMEVLGCGIMKQAILTNAGITNKVGWAFGLGVERISMCLYKIPDIRLFWSKDSGFLNQFKNQEVNAKITYRPISQYPQCINDISFWLPNDKEYCENDFYDLVRTIGGDRIEQVTLKDDFLHPKTGRRSHCYRIIYRHMERTLKQEEVNLIHKKIEKEAAKQLFVNIR</sequence>
<evidence type="ECO:0000259" key="18">
    <source>
        <dbReference type="PROSITE" id="PS51447"/>
    </source>
</evidence>
<evidence type="ECO:0000256" key="5">
    <source>
        <dbReference type="ARBA" id="ARBA00022598"/>
    </source>
</evidence>
<organism evidence="19 20">
    <name type="scientific">Henosepilachna vigintioctopunctata</name>
    <dbReference type="NCBI Taxonomy" id="420089"/>
    <lineage>
        <taxon>Eukaryota</taxon>
        <taxon>Metazoa</taxon>
        <taxon>Ecdysozoa</taxon>
        <taxon>Arthropoda</taxon>
        <taxon>Hexapoda</taxon>
        <taxon>Insecta</taxon>
        <taxon>Pterygota</taxon>
        <taxon>Neoptera</taxon>
        <taxon>Endopterygota</taxon>
        <taxon>Coleoptera</taxon>
        <taxon>Polyphaga</taxon>
        <taxon>Cucujiformia</taxon>
        <taxon>Coccinelloidea</taxon>
        <taxon>Coccinellidae</taxon>
        <taxon>Epilachninae</taxon>
        <taxon>Epilachnini</taxon>
        <taxon>Henosepilachna</taxon>
    </lineage>
</organism>
<evidence type="ECO:0000256" key="10">
    <source>
        <dbReference type="ARBA" id="ARBA00022990"/>
    </source>
</evidence>
<dbReference type="GO" id="GO:0004826">
    <property type="term" value="F:phenylalanine-tRNA ligase activity"/>
    <property type="evidence" value="ECO:0007669"/>
    <property type="project" value="UniProtKB-EC"/>
</dbReference>
<name>A0AAW1UYV0_9CUCU</name>
<evidence type="ECO:0000313" key="19">
    <source>
        <dbReference type="EMBL" id="KAK9886335.1"/>
    </source>
</evidence>
<gene>
    <name evidence="19" type="ORF">WA026_015846</name>
</gene>
<keyword evidence="11" id="KW-0496">Mitochondrion</keyword>
<dbReference type="InterPro" id="IPR004530">
    <property type="entry name" value="Phe-tRNA-synth_IIc_mito"/>
</dbReference>
<evidence type="ECO:0000256" key="13">
    <source>
        <dbReference type="ARBA" id="ARBA00031194"/>
    </source>
</evidence>
<accession>A0AAW1UYV0</accession>
<proteinExistence type="inferred from homology"/>
<evidence type="ECO:0000256" key="16">
    <source>
        <dbReference type="ARBA" id="ARBA00073229"/>
    </source>
</evidence>
<evidence type="ECO:0000313" key="20">
    <source>
        <dbReference type="Proteomes" id="UP001431783"/>
    </source>
</evidence>
<dbReference type="GO" id="GO:0006432">
    <property type="term" value="P:phenylalanyl-tRNA aminoacylation"/>
    <property type="evidence" value="ECO:0007669"/>
    <property type="project" value="InterPro"/>
</dbReference>
<dbReference type="InterPro" id="IPR036690">
    <property type="entry name" value="Fdx_antiC-bd_sf"/>
</dbReference>
<evidence type="ECO:0000256" key="12">
    <source>
        <dbReference type="ARBA" id="ARBA00023146"/>
    </source>
</evidence>
<dbReference type="GO" id="GO:0000049">
    <property type="term" value="F:tRNA binding"/>
    <property type="evidence" value="ECO:0007669"/>
    <property type="project" value="InterPro"/>
</dbReference>
<feature type="domain" description="Aminoacyl-transfer RNA synthetases class-II family profile" evidence="17">
    <location>
        <begin position="155"/>
        <end position="338"/>
    </location>
</feature>
<reference evidence="19 20" key="1">
    <citation type="submission" date="2023-03" db="EMBL/GenBank/DDBJ databases">
        <title>Genome insight into feeding habits of ladybird beetles.</title>
        <authorList>
            <person name="Li H.-S."/>
            <person name="Huang Y.-H."/>
            <person name="Pang H."/>
        </authorList>
    </citation>
    <scope>NUCLEOTIDE SEQUENCE [LARGE SCALE GENOMIC DNA]</scope>
    <source>
        <strain evidence="19">SYSU_2023b</strain>
        <tissue evidence="19">Whole body</tissue>
    </source>
</reference>
<dbReference type="FunFam" id="3.30.930.10:FF:000041">
    <property type="entry name" value="Phenylalanyl-tRNA synthetase 2, mitochondrial"/>
    <property type="match status" value="1"/>
</dbReference>
<comment type="subunit">
    <text evidence="3">Monomer.</text>
</comment>
<keyword evidence="12" id="KW-0030">Aminoacyl-tRNA synthetase</keyword>
<dbReference type="CDD" id="cd00496">
    <property type="entry name" value="PheRS_alpha_core"/>
    <property type="match status" value="1"/>
</dbReference>
<evidence type="ECO:0000256" key="2">
    <source>
        <dbReference type="ARBA" id="ARBA00008226"/>
    </source>
</evidence>